<feature type="transmembrane region" description="Helical" evidence="6">
    <location>
        <begin position="115"/>
        <end position="136"/>
    </location>
</feature>
<feature type="transmembrane region" description="Helical" evidence="6">
    <location>
        <begin position="248"/>
        <end position="269"/>
    </location>
</feature>
<accession>A0ABW1A7T8</accession>
<dbReference type="PANTHER" id="PTHR42718">
    <property type="entry name" value="MAJOR FACILITATOR SUPERFAMILY MULTIDRUG TRANSPORTER MFSC"/>
    <property type="match status" value="1"/>
</dbReference>
<keyword evidence="2" id="KW-0813">Transport</keyword>
<evidence type="ECO:0000256" key="3">
    <source>
        <dbReference type="ARBA" id="ARBA00022692"/>
    </source>
</evidence>
<dbReference type="InterPro" id="IPR011701">
    <property type="entry name" value="MFS"/>
</dbReference>
<feature type="transmembrane region" description="Helical" evidence="6">
    <location>
        <begin position="148"/>
        <end position="168"/>
    </location>
</feature>
<keyword evidence="5 6" id="KW-0472">Membrane</keyword>
<dbReference type="PROSITE" id="PS50850">
    <property type="entry name" value="MFS"/>
    <property type="match status" value="1"/>
</dbReference>
<name>A0ABW1A7T8_9ACTN</name>
<feature type="transmembrane region" description="Helical" evidence="6">
    <location>
        <begin position="86"/>
        <end position="109"/>
    </location>
</feature>
<dbReference type="EMBL" id="JBHSON010000041">
    <property type="protein sequence ID" value="MFC5749295.1"/>
    <property type="molecule type" value="Genomic_DNA"/>
</dbReference>
<dbReference type="RefSeq" id="WP_378285014.1">
    <property type="nucleotide sequence ID" value="NZ_JBHSON010000041.1"/>
</dbReference>
<comment type="caution">
    <text evidence="8">The sequence shown here is derived from an EMBL/GenBank/DDBJ whole genome shotgun (WGS) entry which is preliminary data.</text>
</comment>
<feature type="transmembrane region" description="Helical" evidence="6">
    <location>
        <begin position="347"/>
        <end position="368"/>
    </location>
</feature>
<evidence type="ECO:0000256" key="6">
    <source>
        <dbReference type="SAM" id="Phobius"/>
    </source>
</evidence>
<proteinExistence type="predicted"/>
<evidence type="ECO:0000313" key="9">
    <source>
        <dbReference type="Proteomes" id="UP001596074"/>
    </source>
</evidence>
<keyword evidence="9" id="KW-1185">Reference proteome</keyword>
<protein>
    <submittedName>
        <fullName evidence="8">MFS transporter</fullName>
    </submittedName>
</protein>
<evidence type="ECO:0000259" key="7">
    <source>
        <dbReference type="PROSITE" id="PS50850"/>
    </source>
</evidence>
<dbReference type="Gene3D" id="1.20.1250.20">
    <property type="entry name" value="MFS general substrate transporter like domains"/>
    <property type="match status" value="1"/>
</dbReference>
<gene>
    <name evidence="8" type="ORF">ACFPZN_27055</name>
</gene>
<dbReference type="Pfam" id="PF07690">
    <property type="entry name" value="MFS_1"/>
    <property type="match status" value="1"/>
</dbReference>
<dbReference type="SUPFAM" id="SSF103473">
    <property type="entry name" value="MFS general substrate transporter"/>
    <property type="match status" value="1"/>
</dbReference>
<evidence type="ECO:0000256" key="4">
    <source>
        <dbReference type="ARBA" id="ARBA00022989"/>
    </source>
</evidence>
<dbReference type="InterPro" id="IPR020846">
    <property type="entry name" value="MFS_dom"/>
</dbReference>
<evidence type="ECO:0000256" key="5">
    <source>
        <dbReference type="ARBA" id="ARBA00023136"/>
    </source>
</evidence>
<feature type="domain" description="Major facilitator superfamily (MFS) profile" evidence="7">
    <location>
        <begin position="20"/>
        <end position="403"/>
    </location>
</feature>
<dbReference type="CDD" id="cd17321">
    <property type="entry name" value="MFS_MMR_MDR_like"/>
    <property type="match status" value="1"/>
</dbReference>
<dbReference type="PANTHER" id="PTHR42718:SF9">
    <property type="entry name" value="MAJOR FACILITATOR SUPERFAMILY MULTIDRUG TRANSPORTER MFSC"/>
    <property type="match status" value="1"/>
</dbReference>
<evidence type="ECO:0000256" key="2">
    <source>
        <dbReference type="ARBA" id="ARBA00022448"/>
    </source>
</evidence>
<comment type="subcellular location">
    <subcellularLocation>
        <location evidence="1">Cell membrane</location>
        <topology evidence="1">Multi-pass membrane protein</topology>
    </subcellularLocation>
</comment>
<feature type="transmembrane region" description="Helical" evidence="6">
    <location>
        <begin position="215"/>
        <end position="236"/>
    </location>
</feature>
<feature type="transmembrane region" description="Helical" evidence="6">
    <location>
        <begin position="174"/>
        <end position="194"/>
    </location>
</feature>
<feature type="transmembrane region" description="Helical" evidence="6">
    <location>
        <begin position="380"/>
        <end position="399"/>
    </location>
</feature>
<dbReference type="InterPro" id="IPR036259">
    <property type="entry name" value="MFS_trans_sf"/>
</dbReference>
<keyword evidence="4 6" id="KW-1133">Transmembrane helix</keyword>
<evidence type="ECO:0000256" key="1">
    <source>
        <dbReference type="ARBA" id="ARBA00004651"/>
    </source>
</evidence>
<feature type="transmembrane region" description="Helical" evidence="6">
    <location>
        <begin position="51"/>
        <end position="74"/>
    </location>
</feature>
<organism evidence="8 9">
    <name type="scientific">Actinomadura rugatobispora</name>
    <dbReference type="NCBI Taxonomy" id="1994"/>
    <lineage>
        <taxon>Bacteria</taxon>
        <taxon>Bacillati</taxon>
        <taxon>Actinomycetota</taxon>
        <taxon>Actinomycetes</taxon>
        <taxon>Streptosporangiales</taxon>
        <taxon>Thermomonosporaceae</taxon>
        <taxon>Actinomadura</taxon>
    </lineage>
</organism>
<feature type="transmembrane region" description="Helical" evidence="6">
    <location>
        <begin position="314"/>
        <end position="335"/>
    </location>
</feature>
<reference evidence="9" key="1">
    <citation type="journal article" date="2019" name="Int. J. Syst. Evol. Microbiol.">
        <title>The Global Catalogue of Microorganisms (GCM) 10K type strain sequencing project: providing services to taxonomists for standard genome sequencing and annotation.</title>
        <authorList>
            <consortium name="The Broad Institute Genomics Platform"/>
            <consortium name="The Broad Institute Genome Sequencing Center for Infectious Disease"/>
            <person name="Wu L."/>
            <person name="Ma J."/>
        </authorList>
    </citation>
    <scope>NUCLEOTIDE SEQUENCE [LARGE SCALE GENOMIC DNA]</scope>
    <source>
        <strain evidence="9">KCTC 42087</strain>
    </source>
</reference>
<feature type="transmembrane region" description="Helical" evidence="6">
    <location>
        <begin position="20"/>
        <end position="45"/>
    </location>
</feature>
<sequence>MSSPSTTAGRHRTGGGGWPLLFVLSGNMLLDAVEVSVVLVALPAIGADLGLGLWSVQWLMSGFALGFAAFLLLGPRLTAGWGLRRVYLVAMLVFAAASLVGGLSANMWILVGSRVVKGACAALTAPAGLALIGETFPAGPRQRRAVSVYSMFGAYGFSLGLLLSGALVADSWRWTFLFPVPIALALLVVGHRVIPDVPGRSAPRFGRALTGNGPLVRAMAGAGSLNGVYIGMLLLATFTMSDGLGWPAWQIAFALLPACLPLAVSVPFAGRLIQRFGTSRLIAAGALLAFAAQLLALVRSGGDARAADSYAWDLLPSLVLVGAAFVVSFAALNMQATQSATPELRRAAIPVYQTGVQVGSIAMLPLVAALLNPPGGPRSALLATSVLATAGLAVAATGLRPRSTEPDS</sequence>
<feature type="transmembrane region" description="Helical" evidence="6">
    <location>
        <begin position="281"/>
        <end position="302"/>
    </location>
</feature>
<dbReference type="Proteomes" id="UP001596074">
    <property type="component" value="Unassembled WGS sequence"/>
</dbReference>
<evidence type="ECO:0000313" key="8">
    <source>
        <dbReference type="EMBL" id="MFC5749295.1"/>
    </source>
</evidence>
<keyword evidence="3 6" id="KW-0812">Transmembrane</keyword>